<dbReference type="InterPro" id="IPR036509">
    <property type="entry name" value="Met_Sox_Rdtase_MsrA_sf"/>
</dbReference>
<dbReference type="InterPro" id="IPR036249">
    <property type="entry name" value="Thioredoxin-like_sf"/>
</dbReference>
<dbReference type="AlphaFoldDB" id="A0A9D7S6B7"/>
<sequence length="338" mass="38441">MRIGLFLIGIIVVSLFDPVLGQSQPEELGLIKWNRDLDLAQSLSLKTKKPILILFQEIPGCGTCKSYGNKVLSHPFILESIETYFVPLAIYNNKQGKDKNVLDLFGEPAWNNPVVRIVDAKLNPIVDRLNGNYTTYGLLSKITTTLLKTNQKIPKYLELFEEELQAKSNGTEKMTFGMYCFWSGEKNYGKINGVVSTTAGFMSGREVVEVEYNPKLISGADLIKQGQKVNCADEVYMDKKNKSLKEHITIKEYSTFKADKELKYYLFNTKYKHIPMSALQAAKINSLLAEGKSIEFLLSPYQLIWLEKIKDIPKNKLSNYIGQDFELAFQDFNKQLSK</sequence>
<evidence type="ECO:0008006" key="3">
    <source>
        <dbReference type="Google" id="ProtNLM"/>
    </source>
</evidence>
<dbReference type="SUPFAM" id="SSF52833">
    <property type="entry name" value="Thioredoxin-like"/>
    <property type="match status" value="1"/>
</dbReference>
<dbReference type="NCBIfam" id="NF041383">
    <property type="entry name" value="Trx_VPGUxxT_two"/>
    <property type="match status" value="1"/>
</dbReference>
<dbReference type="EMBL" id="JADKFW010000004">
    <property type="protein sequence ID" value="MBK9716672.1"/>
    <property type="molecule type" value="Genomic_DNA"/>
</dbReference>
<protein>
    <recommendedName>
        <fullName evidence="3">Peptide-methionine (S)-S-oxide reductase</fullName>
    </recommendedName>
</protein>
<evidence type="ECO:0000313" key="1">
    <source>
        <dbReference type="EMBL" id="MBK9716672.1"/>
    </source>
</evidence>
<comment type="caution">
    <text evidence="1">The sequence shown here is derived from an EMBL/GenBank/DDBJ whole genome shotgun (WGS) entry which is preliminary data.</text>
</comment>
<dbReference type="SUPFAM" id="SSF55068">
    <property type="entry name" value="Peptide methionine sulfoxide reductase"/>
    <property type="match status" value="1"/>
</dbReference>
<dbReference type="GO" id="GO:0008113">
    <property type="term" value="F:peptide-methionine (S)-S-oxide reductase activity"/>
    <property type="evidence" value="ECO:0007669"/>
    <property type="project" value="InterPro"/>
</dbReference>
<dbReference type="Gene3D" id="3.40.30.10">
    <property type="entry name" value="Glutaredoxin"/>
    <property type="match status" value="1"/>
</dbReference>
<gene>
    <name evidence="1" type="ORF">IPO85_03995</name>
</gene>
<evidence type="ECO:0000313" key="2">
    <source>
        <dbReference type="Proteomes" id="UP000808349"/>
    </source>
</evidence>
<dbReference type="Proteomes" id="UP000808349">
    <property type="component" value="Unassembled WGS sequence"/>
</dbReference>
<reference evidence="1 2" key="1">
    <citation type="submission" date="2020-10" db="EMBL/GenBank/DDBJ databases">
        <title>Connecting structure to function with the recovery of over 1000 high-quality activated sludge metagenome-assembled genomes encoding full-length rRNA genes using long-read sequencing.</title>
        <authorList>
            <person name="Singleton C.M."/>
            <person name="Petriglieri F."/>
            <person name="Kristensen J.M."/>
            <person name="Kirkegaard R.H."/>
            <person name="Michaelsen T.Y."/>
            <person name="Andersen M.H."/>
            <person name="Karst S.M."/>
            <person name="Dueholm M.S."/>
            <person name="Nielsen P.H."/>
            <person name="Albertsen M."/>
        </authorList>
    </citation>
    <scope>NUCLEOTIDE SEQUENCE [LARGE SCALE GENOMIC DNA]</scope>
    <source>
        <strain evidence="1">Ribe_18-Q3-R11-54_BAT3C.373</strain>
    </source>
</reference>
<proteinExistence type="predicted"/>
<dbReference type="Gene3D" id="3.30.1060.10">
    <property type="entry name" value="Peptide methionine sulphoxide reductase MsrA"/>
    <property type="match status" value="1"/>
</dbReference>
<name>A0A9D7S6B7_9BACT</name>
<organism evidence="1 2">
    <name type="scientific">Candidatus Defluviibacterium haderslevense</name>
    <dbReference type="NCBI Taxonomy" id="2981993"/>
    <lineage>
        <taxon>Bacteria</taxon>
        <taxon>Pseudomonadati</taxon>
        <taxon>Bacteroidota</taxon>
        <taxon>Saprospiria</taxon>
        <taxon>Saprospirales</taxon>
        <taxon>Saprospiraceae</taxon>
        <taxon>Candidatus Defluviibacterium</taxon>
    </lineage>
</organism>
<accession>A0A9D7S6B7</accession>